<reference evidence="2" key="2">
    <citation type="submission" date="2015-01" db="EMBL/GenBank/DDBJ databases">
        <title>Evolutionary Origins and Diversification of the Mycorrhizal Mutualists.</title>
        <authorList>
            <consortium name="DOE Joint Genome Institute"/>
            <consortium name="Mycorrhizal Genomics Consortium"/>
            <person name="Kohler A."/>
            <person name="Kuo A."/>
            <person name="Nagy L.G."/>
            <person name="Floudas D."/>
            <person name="Copeland A."/>
            <person name="Barry K.W."/>
            <person name="Cichocki N."/>
            <person name="Veneault-Fourrey C."/>
            <person name="LaButti K."/>
            <person name="Lindquist E.A."/>
            <person name="Lipzen A."/>
            <person name="Lundell T."/>
            <person name="Morin E."/>
            <person name="Murat C."/>
            <person name="Riley R."/>
            <person name="Ohm R."/>
            <person name="Sun H."/>
            <person name="Tunlid A."/>
            <person name="Henrissat B."/>
            <person name="Grigoriev I.V."/>
            <person name="Hibbett D.S."/>
            <person name="Martin F."/>
        </authorList>
    </citation>
    <scope>NUCLEOTIDE SEQUENCE [LARGE SCALE GENOMIC DNA]</scope>
    <source>
        <strain evidence="2">h7</strain>
    </source>
</reference>
<keyword evidence="2" id="KW-1185">Reference proteome</keyword>
<reference evidence="1 2" key="1">
    <citation type="submission" date="2014-04" db="EMBL/GenBank/DDBJ databases">
        <authorList>
            <consortium name="DOE Joint Genome Institute"/>
            <person name="Kuo A."/>
            <person name="Gay G."/>
            <person name="Dore J."/>
            <person name="Kohler A."/>
            <person name="Nagy L.G."/>
            <person name="Floudas D."/>
            <person name="Copeland A."/>
            <person name="Barry K.W."/>
            <person name="Cichocki N."/>
            <person name="Veneault-Fourrey C."/>
            <person name="LaButti K."/>
            <person name="Lindquist E.A."/>
            <person name="Lipzen A."/>
            <person name="Lundell T."/>
            <person name="Morin E."/>
            <person name="Murat C."/>
            <person name="Sun H."/>
            <person name="Tunlid A."/>
            <person name="Henrissat B."/>
            <person name="Grigoriev I.V."/>
            <person name="Hibbett D.S."/>
            <person name="Martin F."/>
            <person name="Nordberg H.P."/>
            <person name="Cantor M.N."/>
            <person name="Hua S.X."/>
        </authorList>
    </citation>
    <scope>NUCLEOTIDE SEQUENCE [LARGE SCALE GENOMIC DNA]</scope>
    <source>
        <strain evidence="2">h7</strain>
    </source>
</reference>
<evidence type="ECO:0000313" key="1">
    <source>
        <dbReference type="EMBL" id="KIM41833.1"/>
    </source>
</evidence>
<organism evidence="1 2">
    <name type="scientific">Hebeloma cylindrosporum</name>
    <dbReference type="NCBI Taxonomy" id="76867"/>
    <lineage>
        <taxon>Eukaryota</taxon>
        <taxon>Fungi</taxon>
        <taxon>Dikarya</taxon>
        <taxon>Basidiomycota</taxon>
        <taxon>Agaricomycotina</taxon>
        <taxon>Agaricomycetes</taxon>
        <taxon>Agaricomycetidae</taxon>
        <taxon>Agaricales</taxon>
        <taxon>Agaricineae</taxon>
        <taxon>Hymenogastraceae</taxon>
        <taxon>Hebeloma</taxon>
    </lineage>
</organism>
<protein>
    <submittedName>
        <fullName evidence="1">Uncharacterized protein</fullName>
    </submittedName>
</protein>
<evidence type="ECO:0000313" key="2">
    <source>
        <dbReference type="Proteomes" id="UP000053424"/>
    </source>
</evidence>
<name>A0A0C2XW00_HEBCY</name>
<dbReference type="AlphaFoldDB" id="A0A0C2XW00"/>
<accession>A0A0C2XW00</accession>
<gene>
    <name evidence="1" type="ORF">M413DRAFT_445046</name>
</gene>
<proteinExistence type="predicted"/>
<dbReference type="EMBL" id="KN831779">
    <property type="protein sequence ID" value="KIM41833.1"/>
    <property type="molecule type" value="Genomic_DNA"/>
</dbReference>
<dbReference type="Proteomes" id="UP000053424">
    <property type="component" value="Unassembled WGS sequence"/>
</dbReference>
<dbReference type="HOGENOM" id="CLU_2469331_0_0_1"/>
<sequence>MTVAESHRPQLSASCDRRDTTFTAVPNPYALHTISKHPLDEKLSYRKFGSHMTVLSLTVMSTASQSSQPHACPRSRLVGSILSRCLFH</sequence>